<dbReference type="Pfam" id="PF03022">
    <property type="entry name" value="MRJP"/>
    <property type="match status" value="1"/>
</dbReference>
<gene>
    <name evidence="6" type="ORF">CALMAC_LOCUS3897</name>
</gene>
<evidence type="ECO:0000313" key="6">
    <source>
        <dbReference type="EMBL" id="VEN39310.1"/>
    </source>
</evidence>
<keyword evidence="4 5" id="KW-0732">Signal</keyword>
<dbReference type="PANTHER" id="PTHR10009:SF12">
    <property type="entry name" value="LD43175P"/>
    <property type="match status" value="1"/>
</dbReference>
<sequence length="464" mass="52239">MMLLLLLTFLHTSEIFAMDNLNVAFRWKVVDFEFPNDTAREDAIAKGIFKPENNLPLGLEVYGDRMFISVPRWKSGVAASLNYIMLTDSKESPKLRPYPSWEYHDLTNLDESGMVSSDKIVSPFRIRADSCGRLWVMDTGIADILEGSKVLSKPKLLIFDLNTDTLIRSYQIPEDQVKKDVSFFANIAVEENGCEDTYAYLADLGHPGLVVYSFKKNKSWLVKHHYFHISPTAGEMTVAGITFQWADGIFGLALSKPDNSGYSTLYFHPMHSFHEFTVSTKLLRDEAMATDPKNFHEYKVLGSRGPKAQSGASFLHQKTNVLFYALVNLNAVACWRTTNPNYTMESQGRVFMSNETMVFPNDIKVDANDTLWVMSDKLPVFMYEKLNLNEYNFRILNSTVADAIRGTACDSKMVMNPNIVKNITKNITRIISTTVTGGSSAVNAGITWLVLSFAALPLLSTRQI</sequence>
<name>A0A653BV12_CALMS</name>
<dbReference type="AlphaFoldDB" id="A0A653BV12"/>
<keyword evidence="3" id="KW-0964">Secreted</keyword>
<dbReference type="EMBL" id="CAACVG010005457">
    <property type="protein sequence ID" value="VEN39310.1"/>
    <property type="molecule type" value="Genomic_DNA"/>
</dbReference>
<comment type="subcellular location">
    <subcellularLocation>
        <location evidence="1">Secreted</location>
    </subcellularLocation>
</comment>
<dbReference type="InterPro" id="IPR011042">
    <property type="entry name" value="6-blade_b-propeller_TolB-like"/>
</dbReference>
<evidence type="ECO:0000256" key="2">
    <source>
        <dbReference type="ARBA" id="ARBA00009127"/>
    </source>
</evidence>
<evidence type="ECO:0000313" key="7">
    <source>
        <dbReference type="Proteomes" id="UP000410492"/>
    </source>
</evidence>
<reference evidence="6 7" key="1">
    <citation type="submission" date="2019-01" db="EMBL/GenBank/DDBJ databases">
        <authorList>
            <person name="Sayadi A."/>
        </authorList>
    </citation>
    <scope>NUCLEOTIDE SEQUENCE [LARGE SCALE GENOMIC DNA]</scope>
</reference>
<dbReference type="Gene3D" id="2.120.10.30">
    <property type="entry name" value="TolB, C-terminal domain"/>
    <property type="match status" value="1"/>
</dbReference>
<comment type="similarity">
    <text evidence="2">Belongs to the major royal jelly protein family.</text>
</comment>
<accession>A0A653BV12</accession>
<protein>
    <recommendedName>
        <fullName evidence="8">Bee-milk protein</fullName>
    </recommendedName>
</protein>
<evidence type="ECO:0000256" key="1">
    <source>
        <dbReference type="ARBA" id="ARBA00004613"/>
    </source>
</evidence>
<organism evidence="6 7">
    <name type="scientific">Callosobruchus maculatus</name>
    <name type="common">Southern cowpea weevil</name>
    <name type="synonym">Pulse bruchid</name>
    <dbReference type="NCBI Taxonomy" id="64391"/>
    <lineage>
        <taxon>Eukaryota</taxon>
        <taxon>Metazoa</taxon>
        <taxon>Ecdysozoa</taxon>
        <taxon>Arthropoda</taxon>
        <taxon>Hexapoda</taxon>
        <taxon>Insecta</taxon>
        <taxon>Pterygota</taxon>
        <taxon>Neoptera</taxon>
        <taxon>Endopterygota</taxon>
        <taxon>Coleoptera</taxon>
        <taxon>Polyphaga</taxon>
        <taxon>Cucujiformia</taxon>
        <taxon>Chrysomeloidea</taxon>
        <taxon>Chrysomelidae</taxon>
        <taxon>Bruchinae</taxon>
        <taxon>Bruchini</taxon>
        <taxon>Callosobruchus</taxon>
    </lineage>
</organism>
<dbReference type="PANTHER" id="PTHR10009">
    <property type="entry name" value="PROTEIN YELLOW-RELATED"/>
    <property type="match status" value="1"/>
</dbReference>
<proteinExistence type="inferred from homology"/>
<keyword evidence="7" id="KW-1185">Reference proteome</keyword>
<feature type="signal peptide" evidence="5">
    <location>
        <begin position="1"/>
        <end position="17"/>
    </location>
</feature>
<dbReference type="InterPro" id="IPR017996">
    <property type="entry name" value="MRJP/yellow-related"/>
</dbReference>
<feature type="chain" id="PRO_5025021997" description="Bee-milk protein" evidence="5">
    <location>
        <begin position="18"/>
        <end position="464"/>
    </location>
</feature>
<evidence type="ECO:0008006" key="8">
    <source>
        <dbReference type="Google" id="ProtNLM"/>
    </source>
</evidence>
<evidence type="ECO:0000256" key="3">
    <source>
        <dbReference type="ARBA" id="ARBA00022525"/>
    </source>
</evidence>
<dbReference type="GO" id="GO:0005576">
    <property type="term" value="C:extracellular region"/>
    <property type="evidence" value="ECO:0007669"/>
    <property type="project" value="UniProtKB-SubCell"/>
</dbReference>
<dbReference type="SUPFAM" id="SSF101898">
    <property type="entry name" value="NHL repeat"/>
    <property type="match status" value="1"/>
</dbReference>
<evidence type="ECO:0000256" key="5">
    <source>
        <dbReference type="SAM" id="SignalP"/>
    </source>
</evidence>
<dbReference type="Proteomes" id="UP000410492">
    <property type="component" value="Unassembled WGS sequence"/>
</dbReference>
<evidence type="ECO:0000256" key="4">
    <source>
        <dbReference type="ARBA" id="ARBA00022729"/>
    </source>
</evidence>
<dbReference type="OrthoDB" id="7776143at2759"/>